<feature type="region of interest" description="Disordered" evidence="1">
    <location>
        <begin position="111"/>
        <end position="130"/>
    </location>
</feature>
<organism evidence="3 4">
    <name type="scientific">Blomia tropicalis</name>
    <name type="common">Mite</name>
    <dbReference type="NCBI Taxonomy" id="40697"/>
    <lineage>
        <taxon>Eukaryota</taxon>
        <taxon>Metazoa</taxon>
        <taxon>Ecdysozoa</taxon>
        <taxon>Arthropoda</taxon>
        <taxon>Chelicerata</taxon>
        <taxon>Arachnida</taxon>
        <taxon>Acari</taxon>
        <taxon>Acariformes</taxon>
        <taxon>Sarcoptiformes</taxon>
        <taxon>Astigmata</taxon>
        <taxon>Glycyphagoidea</taxon>
        <taxon>Echimyopodidae</taxon>
        <taxon>Blomia</taxon>
    </lineage>
</organism>
<dbReference type="Pfam" id="PF12937">
    <property type="entry name" value="F-box-like"/>
    <property type="match status" value="1"/>
</dbReference>
<sequence length="324" mass="37690">MANDSIREPLIIYRNILIPLMRATGFELDFDESNNTRYHTRFIWRSSYVETDITSEYYGQTRKYESKVDVIGIPMGASFLILHGIIVGSLADECDDVKLKIRCAPRTKSLSISSNDSAASSSSSSSTNQRSFQIASNNNCYDGNSLDEESPDNYKERIRLQLQTDFVYKLIEMFSVKLDDLPTELKLHIMSFLPLKTIVTMSRVSTTWRELSLDEQLWRVMVQKFFPDTFERREKGQSWKALFKDEFRRKRLLDKRRAFRDVRNYPFLPALPPSPPLLPIMPPPYMPMLPPPPNFIRDLIQSNPLRSLFPRPPSLHDSFWDDSI</sequence>
<evidence type="ECO:0000313" key="3">
    <source>
        <dbReference type="EMBL" id="KAJ6225573.1"/>
    </source>
</evidence>
<protein>
    <recommendedName>
        <fullName evidence="2">F-box domain-containing protein</fullName>
    </recommendedName>
</protein>
<dbReference type="PANTHER" id="PTHR15537:SF2">
    <property type="entry name" value="F-BOX ONLY PROTEIN 7"/>
    <property type="match status" value="1"/>
</dbReference>
<dbReference type="PANTHER" id="PTHR15537">
    <property type="entry name" value="F-BOX ONLY PROTEIN 7"/>
    <property type="match status" value="1"/>
</dbReference>
<dbReference type="InterPro" id="IPR001810">
    <property type="entry name" value="F-box_dom"/>
</dbReference>
<dbReference type="CDD" id="cd09917">
    <property type="entry name" value="F-box_SF"/>
    <property type="match status" value="1"/>
</dbReference>
<dbReference type="Gene3D" id="1.20.1280.50">
    <property type="match status" value="1"/>
</dbReference>
<accession>A0A9Q0MGH7</accession>
<keyword evidence="4" id="KW-1185">Reference proteome</keyword>
<dbReference type="GO" id="GO:0019901">
    <property type="term" value="F:protein kinase binding"/>
    <property type="evidence" value="ECO:0007669"/>
    <property type="project" value="InterPro"/>
</dbReference>
<dbReference type="SMART" id="SM00256">
    <property type="entry name" value="FBOX"/>
    <property type="match status" value="1"/>
</dbReference>
<dbReference type="InterPro" id="IPR036047">
    <property type="entry name" value="F-box-like_dom_sf"/>
</dbReference>
<feature type="compositionally biased region" description="Low complexity" evidence="1">
    <location>
        <begin position="111"/>
        <end position="126"/>
    </location>
</feature>
<name>A0A9Q0MGH7_BLOTA</name>
<dbReference type="PROSITE" id="PS50181">
    <property type="entry name" value="FBOX"/>
    <property type="match status" value="1"/>
</dbReference>
<dbReference type="Proteomes" id="UP001142055">
    <property type="component" value="Chromosome 1"/>
</dbReference>
<comment type="caution">
    <text evidence="3">The sequence shown here is derived from an EMBL/GenBank/DDBJ whole genome shotgun (WGS) entry which is preliminary data.</text>
</comment>
<dbReference type="EMBL" id="JAPWDV010000001">
    <property type="protein sequence ID" value="KAJ6225573.1"/>
    <property type="molecule type" value="Genomic_DNA"/>
</dbReference>
<feature type="domain" description="F-box" evidence="2">
    <location>
        <begin position="175"/>
        <end position="221"/>
    </location>
</feature>
<dbReference type="GO" id="GO:1903599">
    <property type="term" value="P:positive regulation of autophagy of mitochondrion"/>
    <property type="evidence" value="ECO:0007669"/>
    <property type="project" value="TreeGrafter"/>
</dbReference>
<reference evidence="3" key="1">
    <citation type="submission" date="2022-12" db="EMBL/GenBank/DDBJ databases">
        <title>Genome assemblies of Blomia tropicalis.</title>
        <authorList>
            <person name="Cui Y."/>
        </authorList>
    </citation>
    <scope>NUCLEOTIDE SEQUENCE</scope>
    <source>
        <tissue evidence="3">Adult mites</tissue>
    </source>
</reference>
<evidence type="ECO:0000313" key="4">
    <source>
        <dbReference type="Proteomes" id="UP001142055"/>
    </source>
</evidence>
<evidence type="ECO:0000259" key="2">
    <source>
        <dbReference type="PROSITE" id="PS50181"/>
    </source>
</evidence>
<evidence type="ECO:0000256" key="1">
    <source>
        <dbReference type="SAM" id="MobiDB-lite"/>
    </source>
</evidence>
<dbReference type="InterPro" id="IPR047118">
    <property type="entry name" value="Fbxo7"/>
</dbReference>
<dbReference type="SUPFAM" id="SSF81383">
    <property type="entry name" value="F-box domain"/>
    <property type="match status" value="1"/>
</dbReference>
<gene>
    <name evidence="3" type="ORF">RDWZM_004118</name>
</gene>
<dbReference type="AlphaFoldDB" id="A0A9Q0MGH7"/>
<proteinExistence type="predicted"/>